<comment type="caution">
    <text evidence="1">The sequence shown here is derived from an EMBL/GenBank/DDBJ whole genome shotgun (WGS) entry which is preliminary data.</text>
</comment>
<proteinExistence type="predicted"/>
<dbReference type="EMBL" id="NIZT01000003">
    <property type="protein sequence ID" value="RBQ24496.1"/>
    <property type="molecule type" value="Genomic_DNA"/>
</dbReference>
<keyword evidence="2" id="KW-1185">Reference proteome</keyword>
<accession>A0A366ME03</accession>
<evidence type="ECO:0000313" key="2">
    <source>
        <dbReference type="Proteomes" id="UP000253099"/>
    </source>
</evidence>
<dbReference type="Proteomes" id="UP000253099">
    <property type="component" value="Unassembled WGS sequence"/>
</dbReference>
<dbReference type="AlphaFoldDB" id="A0A366ME03"/>
<organism evidence="1 2">
    <name type="scientific">Candidatus Methanobinarius endosymbioticus</name>
    <dbReference type="NCBI Taxonomy" id="2006182"/>
    <lineage>
        <taxon>Archaea</taxon>
        <taxon>Methanobacteriati</taxon>
        <taxon>Methanobacteriota</taxon>
        <taxon>Methanomada group</taxon>
        <taxon>Methanobacteria</taxon>
        <taxon>Methanobacteriales</taxon>
        <taxon>Methanobacteriaceae</taxon>
        <taxon>Candidatus Methanobinarius</taxon>
    </lineage>
</organism>
<protein>
    <submittedName>
        <fullName evidence="1">Uncharacterized protein</fullName>
    </submittedName>
</protein>
<gene>
    <name evidence="1" type="ORF">ALNOE001_01510</name>
</gene>
<sequence>MGTNTISIKYFNNELNSLTYNCNESITSINMTNSSIRKVNGKQIPLAAYLSDFYENPLVNKTVLFFIKLILI</sequence>
<evidence type="ECO:0000313" key="1">
    <source>
        <dbReference type="EMBL" id="RBQ24496.1"/>
    </source>
</evidence>
<name>A0A366ME03_9EURY</name>
<reference evidence="1 2" key="1">
    <citation type="submission" date="2018-06" db="EMBL/GenBank/DDBJ databases">
        <title>Genomic insight into two independent archaeal endosymbiosis events.</title>
        <authorList>
            <person name="Lind A.E."/>
            <person name="Lewis W.H."/>
            <person name="Spang A."/>
            <person name="Guy L."/>
            <person name="Embley M.T."/>
            <person name="Ettema T.J.G."/>
        </authorList>
    </citation>
    <scope>NUCLEOTIDE SEQUENCE [LARGE SCALE GENOMIC DNA]</scope>
    <source>
        <strain evidence="1">NOE</strain>
    </source>
</reference>